<accession>A0AAF0UN65</accession>
<evidence type="ECO:0000313" key="2">
    <source>
        <dbReference type="Proteomes" id="UP001234989"/>
    </source>
</evidence>
<dbReference type="EMBL" id="CP133621">
    <property type="protein sequence ID" value="WMV49510.1"/>
    <property type="molecule type" value="Genomic_DNA"/>
</dbReference>
<gene>
    <name evidence="1" type="ORF">MTR67_042895</name>
</gene>
<organism evidence="1 2">
    <name type="scientific">Solanum verrucosum</name>
    <dbReference type="NCBI Taxonomy" id="315347"/>
    <lineage>
        <taxon>Eukaryota</taxon>
        <taxon>Viridiplantae</taxon>
        <taxon>Streptophyta</taxon>
        <taxon>Embryophyta</taxon>
        <taxon>Tracheophyta</taxon>
        <taxon>Spermatophyta</taxon>
        <taxon>Magnoliopsida</taxon>
        <taxon>eudicotyledons</taxon>
        <taxon>Gunneridae</taxon>
        <taxon>Pentapetalae</taxon>
        <taxon>asterids</taxon>
        <taxon>lamiids</taxon>
        <taxon>Solanales</taxon>
        <taxon>Solanaceae</taxon>
        <taxon>Solanoideae</taxon>
        <taxon>Solaneae</taxon>
        <taxon>Solanum</taxon>
    </lineage>
</organism>
<dbReference type="AlphaFoldDB" id="A0AAF0UN65"/>
<protein>
    <submittedName>
        <fullName evidence="1">Uncharacterized protein</fullName>
    </submittedName>
</protein>
<name>A0AAF0UN65_SOLVR</name>
<keyword evidence="2" id="KW-1185">Reference proteome</keyword>
<evidence type="ECO:0000313" key="1">
    <source>
        <dbReference type="EMBL" id="WMV49510.1"/>
    </source>
</evidence>
<dbReference type="Proteomes" id="UP001234989">
    <property type="component" value="Chromosome 10"/>
</dbReference>
<sequence>MGPAADSKKRKVDKEWTREKRVSILKTQKVLNGKGHVNVLYEQEMRMFYYNVEFTKDGSLNIQVNDIIIHLNEDILGEILKVPGKESRQL</sequence>
<reference evidence="1" key="1">
    <citation type="submission" date="2023-08" db="EMBL/GenBank/DDBJ databases">
        <title>A de novo genome assembly of Solanum verrucosum Schlechtendal, a Mexican diploid species geographically isolated from the other diploid A-genome species in potato relatives.</title>
        <authorList>
            <person name="Hosaka K."/>
        </authorList>
    </citation>
    <scope>NUCLEOTIDE SEQUENCE</scope>
    <source>
        <tissue evidence="1">Young leaves</tissue>
    </source>
</reference>
<proteinExistence type="predicted"/>